<gene>
    <name evidence="2" type="ordered locus">TEH_08300</name>
</gene>
<dbReference type="Pfam" id="PF06114">
    <property type="entry name" value="Peptidase_M78"/>
    <property type="match status" value="1"/>
</dbReference>
<proteinExistence type="predicted"/>
<name>A0AAN1VQM9_TETHN</name>
<dbReference type="RefSeq" id="WP_014124221.1">
    <property type="nucleotide sequence ID" value="NC_016052.1"/>
</dbReference>
<evidence type="ECO:0000313" key="2">
    <source>
        <dbReference type="EMBL" id="BAK94157.1"/>
    </source>
</evidence>
<accession>A0AAN1VQM9</accession>
<protein>
    <recommendedName>
        <fullName evidence="1">IrrE N-terminal-like domain-containing protein</fullName>
    </recommendedName>
</protein>
<dbReference type="EMBL" id="AP012046">
    <property type="protein sequence ID" value="BAK94157.1"/>
    <property type="molecule type" value="Genomic_DNA"/>
</dbReference>
<sequence>MDKAEELMSYFPNLSYIIDERVPKGQGGMSIDDFVYLSPYQSKTEFTSVLSEEVGHYLTSAGDITAQDTNEKRKQERKARDVGATLVVTPDDILRCYENGCETIQSCADYLGVTKDTVTNAIDYYRRKDGAIMTENKDVIVFNIDNTVKVYKNDGY</sequence>
<organism evidence="2 3">
    <name type="scientific">Tetragenococcus halophilus (strain DSM 20338 / JCM 20259 / NCIMB 9735 / NBRC 12172)</name>
    <name type="common">Pediococcus halophilus</name>
    <dbReference type="NCBI Taxonomy" id="945021"/>
    <lineage>
        <taxon>Bacteria</taxon>
        <taxon>Bacillati</taxon>
        <taxon>Bacillota</taxon>
        <taxon>Bacilli</taxon>
        <taxon>Lactobacillales</taxon>
        <taxon>Enterococcaceae</taxon>
        <taxon>Tetragenococcus</taxon>
    </lineage>
</organism>
<feature type="domain" description="IrrE N-terminal-like" evidence="1">
    <location>
        <begin position="34"/>
        <end position="120"/>
    </location>
</feature>
<dbReference type="AlphaFoldDB" id="A0AAN1VQM9"/>
<dbReference type="KEGG" id="thl:TEH_08300"/>
<evidence type="ECO:0000313" key="3">
    <source>
        <dbReference type="Proteomes" id="UP000002663"/>
    </source>
</evidence>
<reference evidence="2 3" key="1">
    <citation type="submission" date="2011-01" db="EMBL/GenBank/DDBJ databases">
        <title>Whole genome sequence of Tetragenococcus halophilus NBRC 12172.</title>
        <authorList>
            <person name="Nakazawa H."/>
            <person name="Omata S."/>
            <person name="Koga C."/>
            <person name="Watanabe Y."/>
            <person name="Katano Y."/>
            <person name="Ito N."/>
            <person name="Tsukatani N."/>
            <person name="Ankai A."/>
            <person name="Oguchi A."/>
            <person name="Fukui S."/>
            <person name="Yashiro I."/>
            <person name="Kamata S."/>
            <person name="Hashimoto Y."/>
            <person name="Yamazaki J."/>
            <person name="Taguchi H."/>
            <person name="Tanaka A."/>
            <person name="Koyama T."/>
            <person name="Ichige A."/>
            <person name="Hanya Y."/>
            <person name="Tanikawa S."/>
            <person name="Yamazaki S."/>
            <person name="Fujita N."/>
        </authorList>
    </citation>
    <scope>NUCLEOTIDE SEQUENCE [LARGE SCALE GENOMIC DNA]</scope>
    <source>
        <strain evidence="3">DSM 20338 / JCM 20259 / NCIMB 9735 / NBRC 12172</strain>
    </source>
</reference>
<evidence type="ECO:0000259" key="1">
    <source>
        <dbReference type="Pfam" id="PF06114"/>
    </source>
</evidence>
<dbReference type="Proteomes" id="UP000002663">
    <property type="component" value="Chromosome"/>
</dbReference>
<dbReference type="InterPro" id="IPR010359">
    <property type="entry name" value="IrrE_HExxH"/>
</dbReference>